<organism evidence="1 2">
    <name type="scientific">Zooshikella ganghwensis</name>
    <dbReference type="NCBI Taxonomy" id="202772"/>
    <lineage>
        <taxon>Bacteria</taxon>
        <taxon>Pseudomonadati</taxon>
        <taxon>Pseudomonadota</taxon>
        <taxon>Gammaproteobacteria</taxon>
        <taxon>Oceanospirillales</taxon>
        <taxon>Zooshikellaceae</taxon>
        <taxon>Zooshikella</taxon>
    </lineage>
</organism>
<gene>
    <name evidence="1" type="ORF">B9G39_19115</name>
</gene>
<dbReference type="EMBL" id="NDXW01000001">
    <property type="protein sequence ID" value="RDH45388.1"/>
    <property type="molecule type" value="Genomic_DNA"/>
</dbReference>
<dbReference type="Proteomes" id="UP000257039">
    <property type="component" value="Unassembled WGS sequence"/>
</dbReference>
<sequence length="67" mass="7564">MYSLYTAVLRAELPSFCKKITIFRGTLNFIAKYIDSKIKAITSIKNINEESNAVSRKRSPLKAAHDS</sequence>
<name>A0A4P9VPG6_9GAMM</name>
<evidence type="ECO:0000313" key="2">
    <source>
        <dbReference type="Proteomes" id="UP000257039"/>
    </source>
</evidence>
<protein>
    <submittedName>
        <fullName evidence="1">Uncharacterized protein</fullName>
    </submittedName>
</protein>
<keyword evidence="2" id="KW-1185">Reference proteome</keyword>
<dbReference type="AlphaFoldDB" id="A0A4P9VPG6"/>
<proteinExistence type="predicted"/>
<accession>A0A4P9VPG6</accession>
<reference evidence="1 2" key="1">
    <citation type="submission" date="2017-04" db="EMBL/GenBank/DDBJ databases">
        <title>Draft genome sequence of Zooshikella ganghwensis VG4 isolated from Red Sea sediments.</title>
        <authorList>
            <person name="Rehman Z."/>
            <person name="Alam I."/>
            <person name="Kamau A."/>
            <person name="Bajic V."/>
            <person name="Leiknes T."/>
        </authorList>
    </citation>
    <scope>NUCLEOTIDE SEQUENCE [LARGE SCALE GENOMIC DNA]</scope>
    <source>
        <strain evidence="1 2">VG4</strain>
    </source>
</reference>
<evidence type="ECO:0000313" key="1">
    <source>
        <dbReference type="EMBL" id="RDH45388.1"/>
    </source>
</evidence>
<comment type="caution">
    <text evidence="1">The sequence shown here is derived from an EMBL/GenBank/DDBJ whole genome shotgun (WGS) entry which is preliminary data.</text>
</comment>